<evidence type="ECO:0000313" key="2">
    <source>
        <dbReference type="Proteomes" id="UP000823749"/>
    </source>
</evidence>
<accession>A0AAV6LB68</accession>
<comment type="caution">
    <text evidence="1">The sequence shown here is derived from an EMBL/GenBank/DDBJ whole genome shotgun (WGS) entry which is preliminary data.</text>
</comment>
<name>A0AAV6LB68_9ERIC</name>
<dbReference type="EMBL" id="JACTNZ010000002">
    <property type="protein sequence ID" value="KAG5562315.1"/>
    <property type="molecule type" value="Genomic_DNA"/>
</dbReference>
<protein>
    <submittedName>
        <fullName evidence="1">Uncharacterized protein</fullName>
    </submittedName>
</protein>
<proteinExistence type="predicted"/>
<evidence type="ECO:0000313" key="1">
    <source>
        <dbReference type="EMBL" id="KAG5562315.1"/>
    </source>
</evidence>
<gene>
    <name evidence="1" type="ORF">RHGRI_005142</name>
</gene>
<reference evidence="1" key="1">
    <citation type="submission" date="2020-08" db="EMBL/GenBank/DDBJ databases">
        <title>Plant Genome Project.</title>
        <authorList>
            <person name="Zhang R.-G."/>
        </authorList>
    </citation>
    <scope>NUCLEOTIDE SEQUENCE</scope>
    <source>
        <strain evidence="1">WSP0</strain>
        <tissue evidence="1">Leaf</tissue>
    </source>
</reference>
<keyword evidence="2" id="KW-1185">Reference proteome</keyword>
<sequence length="50" mass="5695">MVVESPISSRNIQNWSKLISIEVEGNVVKRLSIDYEGANPELLVRLVKRN</sequence>
<dbReference type="AlphaFoldDB" id="A0AAV6LB68"/>
<dbReference type="Proteomes" id="UP000823749">
    <property type="component" value="Chromosome 2"/>
</dbReference>
<organism evidence="1 2">
    <name type="scientific">Rhododendron griersonianum</name>
    <dbReference type="NCBI Taxonomy" id="479676"/>
    <lineage>
        <taxon>Eukaryota</taxon>
        <taxon>Viridiplantae</taxon>
        <taxon>Streptophyta</taxon>
        <taxon>Embryophyta</taxon>
        <taxon>Tracheophyta</taxon>
        <taxon>Spermatophyta</taxon>
        <taxon>Magnoliopsida</taxon>
        <taxon>eudicotyledons</taxon>
        <taxon>Gunneridae</taxon>
        <taxon>Pentapetalae</taxon>
        <taxon>asterids</taxon>
        <taxon>Ericales</taxon>
        <taxon>Ericaceae</taxon>
        <taxon>Ericoideae</taxon>
        <taxon>Rhodoreae</taxon>
        <taxon>Rhododendron</taxon>
    </lineage>
</organism>